<reference evidence="5 7" key="1">
    <citation type="submission" date="2015-09" db="EMBL/GenBank/DDBJ databases">
        <title>Identification and resolution of microdiversity through metagenomic sequencing of parallel consortia.</title>
        <authorList>
            <person name="Nelson W.C."/>
            <person name="Romine M.F."/>
            <person name="Lindemann S.R."/>
        </authorList>
    </citation>
    <scope>NUCLEOTIDE SEQUENCE [LARGE SCALE GENOMIC DNA]</scope>
    <source>
        <strain evidence="5">HL-109</strain>
    </source>
</reference>
<feature type="domain" description="Methyl-accepting transducer" evidence="4">
    <location>
        <begin position="44"/>
        <end position="280"/>
    </location>
</feature>
<evidence type="ECO:0000313" key="7">
    <source>
        <dbReference type="Proteomes" id="UP000050497"/>
    </source>
</evidence>
<protein>
    <submittedName>
        <fullName evidence="5">Methyl-accepting chemotaxis protein</fullName>
    </submittedName>
</protein>
<feature type="compositionally biased region" description="Polar residues" evidence="3">
    <location>
        <begin position="15"/>
        <end position="27"/>
    </location>
</feature>
<dbReference type="OrthoDB" id="2489132at2"/>
<dbReference type="PROSITE" id="PS50111">
    <property type="entry name" value="CHEMOTAXIS_TRANSDUC_2"/>
    <property type="match status" value="1"/>
</dbReference>
<gene>
    <name evidence="5" type="primary">mcp-10</name>
    <name evidence="6" type="ORF">GA0071312_0658</name>
    <name evidence="5" type="ORF">HLUCCO17_15190</name>
</gene>
<keyword evidence="8" id="KW-1185">Reference proteome</keyword>
<dbReference type="GO" id="GO:0035438">
    <property type="term" value="F:cyclic-di-GMP binding"/>
    <property type="evidence" value="ECO:0007669"/>
    <property type="project" value="InterPro"/>
</dbReference>
<dbReference type="PATRIC" id="fig|1653334.4.peg.1195"/>
<keyword evidence="1 2" id="KW-0807">Transducer</keyword>
<dbReference type="Proteomes" id="UP000182800">
    <property type="component" value="Unassembled WGS sequence"/>
</dbReference>
<sequence>MTSPTQDFGKEQSRIVDSTHSIDSAQPENDAGHVRHLEETIGVIEADIRAAIGAVVAAVDDSGAQMKRARADLDEIGGANRQLNEAAAEAGTRSDAVSQATDTIAQASRGIDEAMLQATACLDAATRQVAEAHGLLGRLSDASTAIAGVVDAIAAVAKQTNLLALNATIEAARAGEAGRGFAVVAGEVKALSQEVSRSADDIRERIGLLAATAQETMAAVGGANAAITELAPLVVRAREGSEEQSSALAAVARDSNEGARCVSAVRARAGDVDAALGSCFARMDVAGENAGRAAAAASSLTDRFVAVIRQSEIGDRRRHDRYPVELEVSGQIGGQPVTSRSIDISRGGMLLDASGVGDGIMPGSEARLAIGGIGTVRAHVVGVSRMGLHCAFDDEDPAIRAAIEAKLAAIAGEYRPLVARAQAIAQEVAQAIEGLVGAGSLSREAAFDTRYVPLPATDPQQYETAFTQAFEGVLPAIIEPPLSEDKRLTFCLAIDRNGYIPVHNRAFSQPQRPDDPVWNAAHCRNKRIFDDRAGITAARSTRDFVVQAYARDMGGGKVVMMREVDAPIRIFGRHWGGLRMAYRL</sequence>
<feature type="region of interest" description="Disordered" evidence="3">
    <location>
        <begin position="1"/>
        <end position="31"/>
    </location>
</feature>
<dbReference type="GO" id="GO:0016020">
    <property type="term" value="C:membrane"/>
    <property type="evidence" value="ECO:0007669"/>
    <property type="project" value="InterPro"/>
</dbReference>
<evidence type="ECO:0000259" key="4">
    <source>
        <dbReference type="PROSITE" id="PS50111"/>
    </source>
</evidence>
<dbReference type="Pfam" id="PF00015">
    <property type="entry name" value="MCPsignal"/>
    <property type="match status" value="1"/>
</dbReference>
<name>A0A0N8KDS3_9HYPH</name>
<dbReference type="InterPro" id="IPR004089">
    <property type="entry name" value="MCPsignal_dom"/>
</dbReference>
<dbReference type="Gene3D" id="1.10.287.950">
    <property type="entry name" value="Methyl-accepting chemotaxis protein"/>
    <property type="match status" value="1"/>
</dbReference>
<comment type="caution">
    <text evidence="5">The sequence shown here is derived from an EMBL/GenBank/DDBJ whole genome shotgun (WGS) entry which is preliminary data.</text>
</comment>
<dbReference type="RefSeq" id="WP_074443588.1">
    <property type="nucleotide sequence ID" value="NZ_FMBM01000001.1"/>
</dbReference>
<organism evidence="5 7">
    <name type="scientific">Saliniramus fredricksonii</name>
    <dbReference type="NCBI Taxonomy" id="1653334"/>
    <lineage>
        <taxon>Bacteria</taxon>
        <taxon>Pseudomonadati</taxon>
        <taxon>Pseudomonadota</taxon>
        <taxon>Alphaproteobacteria</taxon>
        <taxon>Hyphomicrobiales</taxon>
        <taxon>Salinarimonadaceae</taxon>
        <taxon>Saliniramus</taxon>
    </lineage>
</organism>
<dbReference type="Proteomes" id="UP000050497">
    <property type="component" value="Unassembled WGS sequence"/>
</dbReference>
<dbReference type="GO" id="GO:0007165">
    <property type="term" value="P:signal transduction"/>
    <property type="evidence" value="ECO:0007669"/>
    <property type="project" value="UniProtKB-KW"/>
</dbReference>
<dbReference type="SUPFAM" id="SSF58104">
    <property type="entry name" value="Methyl-accepting chemotaxis protein (MCP) signaling domain"/>
    <property type="match status" value="1"/>
</dbReference>
<evidence type="ECO:0000313" key="5">
    <source>
        <dbReference type="EMBL" id="KPQ09338.1"/>
    </source>
</evidence>
<accession>A0A0N8KDS3</accession>
<evidence type="ECO:0000313" key="8">
    <source>
        <dbReference type="Proteomes" id="UP000182800"/>
    </source>
</evidence>
<dbReference type="SMART" id="SM00283">
    <property type="entry name" value="MA"/>
    <property type="match status" value="1"/>
</dbReference>
<evidence type="ECO:0000313" key="6">
    <source>
        <dbReference type="EMBL" id="SCC79067.1"/>
    </source>
</evidence>
<evidence type="ECO:0000256" key="1">
    <source>
        <dbReference type="ARBA" id="ARBA00023224"/>
    </source>
</evidence>
<dbReference type="EMBL" id="LJSX01000029">
    <property type="protein sequence ID" value="KPQ09338.1"/>
    <property type="molecule type" value="Genomic_DNA"/>
</dbReference>
<dbReference type="InterPro" id="IPR009875">
    <property type="entry name" value="PilZ_domain"/>
</dbReference>
<dbReference type="SUPFAM" id="SSF141371">
    <property type="entry name" value="PilZ domain-like"/>
    <property type="match status" value="1"/>
</dbReference>
<dbReference type="Pfam" id="PF07238">
    <property type="entry name" value="PilZ"/>
    <property type="match status" value="1"/>
</dbReference>
<evidence type="ECO:0000256" key="3">
    <source>
        <dbReference type="SAM" id="MobiDB-lite"/>
    </source>
</evidence>
<dbReference type="STRING" id="1653334.GA0071312_0658"/>
<dbReference type="PANTHER" id="PTHR32089">
    <property type="entry name" value="METHYL-ACCEPTING CHEMOTAXIS PROTEIN MCPB"/>
    <property type="match status" value="1"/>
</dbReference>
<proteinExistence type="predicted"/>
<dbReference type="EMBL" id="FMBM01000001">
    <property type="protein sequence ID" value="SCC79067.1"/>
    <property type="molecule type" value="Genomic_DNA"/>
</dbReference>
<dbReference type="AlphaFoldDB" id="A0A0N8KDS3"/>
<evidence type="ECO:0000256" key="2">
    <source>
        <dbReference type="PROSITE-ProRule" id="PRU00284"/>
    </source>
</evidence>
<dbReference type="PANTHER" id="PTHR32089:SF112">
    <property type="entry name" value="LYSOZYME-LIKE PROTEIN-RELATED"/>
    <property type="match status" value="1"/>
</dbReference>
<reference evidence="6 8" key="2">
    <citation type="submission" date="2016-08" db="EMBL/GenBank/DDBJ databases">
        <authorList>
            <person name="Varghese N."/>
            <person name="Submissions Spin"/>
        </authorList>
    </citation>
    <scope>NUCLEOTIDE SEQUENCE [LARGE SCALE GENOMIC DNA]</scope>
    <source>
        <strain evidence="6 8">HL-109</strain>
    </source>
</reference>